<dbReference type="InterPro" id="IPR049278">
    <property type="entry name" value="MS_channel_C"/>
</dbReference>
<keyword evidence="6" id="KW-1185">Reference proteome</keyword>
<sequence length="272" mass="29093">MEQVVNWFSNNSDQIVESGIQLAYAIAIFIVGKMIARAISGLLEKALKKKNVDKAVSGFLGSLVYALVLVAVVLMALSQIGVQTTSFIAILGAAGLAIGLALKDSLSNFASGVLIIILKPFKAGDFVEAAGVAGSIVKIEIFSTIFKTGDNKVVIVPNSTITGGAIVNYSREATRRVDMVIGVSYDADLKVTKKLLTDIVTSHEKVLADPAPTIAVAELADSSVNFVVRPWTNTADFWTVKFDLTEQIKIALDEAEIGIPYPQMDVHVHKND</sequence>
<evidence type="ECO:0000259" key="2">
    <source>
        <dbReference type="Pfam" id="PF00924"/>
    </source>
</evidence>
<organism evidence="5 6">
    <name type="scientific">Psychrosphaera algicola</name>
    <dbReference type="NCBI Taxonomy" id="3023714"/>
    <lineage>
        <taxon>Bacteria</taxon>
        <taxon>Pseudomonadati</taxon>
        <taxon>Pseudomonadota</taxon>
        <taxon>Gammaproteobacteria</taxon>
        <taxon>Alteromonadales</taxon>
        <taxon>Pseudoalteromonadaceae</taxon>
        <taxon>Psychrosphaera</taxon>
    </lineage>
</organism>
<feature type="transmembrane region" description="Helical" evidence="1">
    <location>
        <begin position="84"/>
        <end position="102"/>
    </location>
</feature>
<protein>
    <recommendedName>
        <fullName evidence="1">Small-conductance mechanosensitive channel</fullName>
    </recommendedName>
</protein>
<gene>
    <name evidence="5" type="ORF">PN838_20585</name>
</gene>
<keyword evidence="1" id="KW-0407">Ion channel</keyword>
<dbReference type="PANTHER" id="PTHR30221">
    <property type="entry name" value="SMALL-CONDUCTANCE MECHANOSENSITIVE CHANNEL"/>
    <property type="match status" value="1"/>
</dbReference>
<keyword evidence="1" id="KW-0406">Ion transport</keyword>
<evidence type="ECO:0000256" key="1">
    <source>
        <dbReference type="RuleBase" id="RU369025"/>
    </source>
</evidence>
<comment type="function">
    <text evidence="1">Mechanosensitive channel that participates in the regulation of osmotic pressure changes within the cell, opening in response to stretch forces in the membrane lipid bilayer, without the need for other proteins. Contributes to normal resistance to hypoosmotic shock. Forms an ion channel of 1.0 nanosiemens conductance with a slight preference for anions.</text>
</comment>
<evidence type="ECO:0000259" key="3">
    <source>
        <dbReference type="Pfam" id="PF21082"/>
    </source>
</evidence>
<keyword evidence="1" id="KW-0997">Cell inner membrane</keyword>
<feature type="domain" description="Mechanosensitive ion channel MscS" evidence="2">
    <location>
        <begin position="104"/>
        <end position="171"/>
    </location>
</feature>
<keyword evidence="1" id="KW-1003">Cell membrane</keyword>
<dbReference type="InterPro" id="IPR006685">
    <property type="entry name" value="MscS_channel_2nd"/>
</dbReference>
<dbReference type="Pfam" id="PF21088">
    <property type="entry name" value="MS_channel_1st"/>
    <property type="match status" value="1"/>
</dbReference>
<comment type="similarity">
    <text evidence="1">Belongs to the MscS (TC 1.A.23) family.</text>
</comment>
<dbReference type="InterPro" id="IPR049142">
    <property type="entry name" value="MS_channel_1st"/>
</dbReference>
<feature type="domain" description="Mechanosensitive ion channel transmembrane helices 2/3" evidence="4">
    <location>
        <begin position="63"/>
        <end position="103"/>
    </location>
</feature>
<accession>A0ABT5FHM3</accession>
<keyword evidence="1" id="KW-0472">Membrane</keyword>
<comment type="caution">
    <text evidence="5">The sequence shown here is derived from an EMBL/GenBank/DDBJ whole genome shotgun (WGS) entry which is preliminary data.</text>
</comment>
<dbReference type="EMBL" id="JAQOMS010000002">
    <property type="protein sequence ID" value="MDC2890699.1"/>
    <property type="molecule type" value="Genomic_DNA"/>
</dbReference>
<dbReference type="InterPro" id="IPR045275">
    <property type="entry name" value="MscS_archaea/bacteria_type"/>
</dbReference>
<evidence type="ECO:0000313" key="5">
    <source>
        <dbReference type="EMBL" id="MDC2890699.1"/>
    </source>
</evidence>
<keyword evidence="1" id="KW-1133">Transmembrane helix</keyword>
<keyword evidence="1" id="KW-0812">Transmembrane</keyword>
<comment type="caution">
    <text evidence="1">Lacks conserved residue(s) required for the propagation of feature annotation.</text>
</comment>
<dbReference type="RefSeq" id="WP_215965401.1">
    <property type="nucleotide sequence ID" value="NZ_JAQOMS010000002.1"/>
</dbReference>
<dbReference type="PANTHER" id="PTHR30221:SF1">
    <property type="entry name" value="SMALL-CONDUCTANCE MECHANOSENSITIVE CHANNEL"/>
    <property type="match status" value="1"/>
</dbReference>
<evidence type="ECO:0000313" key="6">
    <source>
        <dbReference type="Proteomes" id="UP001528411"/>
    </source>
</evidence>
<comment type="subunit">
    <text evidence="1">Homoheptamer.</text>
</comment>
<dbReference type="InterPro" id="IPR008910">
    <property type="entry name" value="MSC_TM_helix"/>
</dbReference>
<reference evidence="5 6" key="1">
    <citation type="submission" date="2023-01" db="EMBL/GenBank/DDBJ databases">
        <title>Psychrosphaera sp. nov., isolated from marine algae.</title>
        <authorList>
            <person name="Bayburt H."/>
            <person name="Choi B.J."/>
            <person name="Kim J.M."/>
            <person name="Choi D.G."/>
            <person name="Jeon C.O."/>
        </authorList>
    </citation>
    <scope>NUCLEOTIDE SEQUENCE [LARGE SCALE GENOMIC DNA]</scope>
    <source>
        <strain evidence="5 6">G1-22</strain>
    </source>
</reference>
<keyword evidence="1" id="KW-0813">Transport</keyword>
<dbReference type="Pfam" id="PF05552">
    <property type="entry name" value="MS_channel_1st_1"/>
    <property type="match status" value="1"/>
</dbReference>
<feature type="domain" description="Mechanosensitive ion channel MscS C-terminal" evidence="3">
    <location>
        <begin position="177"/>
        <end position="259"/>
    </location>
</feature>
<feature type="transmembrane region" description="Helical" evidence="1">
    <location>
        <begin position="20"/>
        <end position="43"/>
    </location>
</feature>
<dbReference type="Pfam" id="PF00924">
    <property type="entry name" value="MS_channel_2nd"/>
    <property type="match status" value="1"/>
</dbReference>
<dbReference type="Pfam" id="PF21082">
    <property type="entry name" value="MS_channel_3rd"/>
    <property type="match status" value="1"/>
</dbReference>
<comment type="subcellular location">
    <subcellularLocation>
        <location evidence="1">Cell inner membrane</location>
        <topology evidence="1">Multi-pass membrane protein</topology>
    </subcellularLocation>
</comment>
<evidence type="ECO:0000259" key="4">
    <source>
        <dbReference type="Pfam" id="PF21088"/>
    </source>
</evidence>
<name>A0ABT5FHM3_9GAMM</name>
<dbReference type="Proteomes" id="UP001528411">
    <property type="component" value="Unassembled WGS sequence"/>
</dbReference>
<feature type="transmembrane region" description="Helical" evidence="1">
    <location>
        <begin position="55"/>
        <end position="78"/>
    </location>
</feature>
<proteinExistence type="inferred from homology"/>